<dbReference type="Pfam" id="PF05635">
    <property type="entry name" value="23S_rRNA_IVP"/>
    <property type="match status" value="1"/>
</dbReference>
<dbReference type="OrthoDB" id="9811959at2"/>
<dbReference type="PANTHER" id="PTHR38471">
    <property type="entry name" value="FOUR HELIX BUNDLE PROTEIN"/>
    <property type="match status" value="1"/>
</dbReference>
<accession>A0A1M4VF02</accession>
<protein>
    <submittedName>
        <fullName evidence="1">Four helix bundle protein</fullName>
    </submittedName>
</protein>
<reference evidence="1 2" key="1">
    <citation type="submission" date="2016-11" db="EMBL/GenBank/DDBJ databases">
        <authorList>
            <person name="Jaros S."/>
            <person name="Januszkiewicz K."/>
            <person name="Wedrychowicz H."/>
        </authorList>
    </citation>
    <scope>NUCLEOTIDE SEQUENCE [LARGE SCALE GENOMIC DNA]</scope>
    <source>
        <strain evidence="1 2">DSM 18119</strain>
    </source>
</reference>
<dbReference type="InterPro" id="IPR012657">
    <property type="entry name" value="23S_rRNA-intervening_sequence"/>
</dbReference>
<organism evidence="1 2">
    <name type="scientific">Flavisolibacter ginsengisoli DSM 18119</name>
    <dbReference type="NCBI Taxonomy" id="1121884"/>
    <lineage>
        <taxon>Bacteria</taxon>
        <taxon>Pseudomonadati</taxon>
        <taxon>Bacteroidota</taxon>
        <taxon>Chitinophagia</taxon>
        <taxon>Chitinophagales</taxon>
        <taxon>Chitinophagaceae</taxon>
        <taxon>Flavisolibacter</taxon>
    </lineage>
</organism>
<evidence type="ECO:0000313" key="2">
    <source>
        <dbReference type="Proteomes" id="UP000184048"/>
    </source>
</evidence>
<proteinExistence type="predicted"/>
<dbReference type="PANTHER" id="PTHR38471:SF2">
    <property type="entry name" value="FOUR HELIX BUNDLE PROTEIN"/>
    <property type="match status" value="1"/>
</dbReference>
<dbReference type="InterPro" id="IPR036583">
    <property type="entry name" value="23S_rRNA_IVS_sf"/>
</dbReference>
<dbReference type="SUPFAM" id="SSF158446">
    <property type="entry name" value="IVS-encoded protein-like"/>
    <property type="match status" value="1"/>
</dbReference>
<keyword evidence="2" id="KW-1185">Reference proteome</keyword>
<dbReference type="EMBL" id="FQUU01000003">
    <property type="protein sequence ID" value="SHE67498.1"/>
    <property type="molecule type" value="Genomic_DNA"/>
</dbReference>
<dbReference type="RefSeq" id="WP_072833986.1">
    <property type="nucleotide sequence ID" value="NZ_FQUU01000003.1"/>
</dbReference>
<dbReference type="NCBIfam" id="TIGR02436">
    <property type="entry name" value="four helix bundle protein"/>
    <property type="match status" value="1"/>
</dbReference>
<dbReference type="Gene3D" id="1.20.1440.60">
    <property type="entry name" value="23S rRNA-intervening sequence"/>
    <property type="match status" value="1"/>
</dbReference>
<dbReference type="Proteomes" id="UP000184048">
    <property type="component" value="Unassembled WGS sequence"/>
</dbReference>
<sequence length="151" mass="17374">MNTYQFSFEKLEVWQLSRTLAVDIYKRTQSFPPEEKYSLISQIRRSALSVSANITEGTTRASAKDQAHFTTIAFGSLMELFNHLVIANDLGYINEDEVCKYREKIQTLSVKLSNLKASQIKRIGVLSLLWLILFASHIHQPLQPFNHIQPF</sequence>
<evidence type="ECO:0000313" key="1">
    <source>
        <dbReference type="EMBL" id="SHE67498.1"/>
    </source>
</evidence>
<dbReference type="STRING" id="1121884.SAMN02745131_00836"/>
<dbReference type="AlphaFoldDB" id="A0A1M4VF02"/>
<name>A0A1M4VF02_9BACT</name>
<gene>
    <name evidence="1" type="ORF">SAMN02745131_00836</name>
</gene>
<dbReference type="CDD" id="cd16377">
    <property type="entry name" value="23S_rRNA_IVP_like"/>
    <property type="match status" value="1"/>
</dbReference>